<dbReference type="EnsemblMetazoa" id="CLYHEMT000492.2">
    <property type="protein sequence ID" value="CLYHEMP000492.2"/>
    <property type="gene ID" value="CLYHEMG000492"/>
</dbReference>
<keyword evidence="5" id="KW-1185">Reference proteome</keyword>
<evidence type="ECO:0000256" key="2">
    <source>
        <dbReference type="SAM" id="MobiDB-lite"/>
    </source>
</evidence>
<sequence length="265" mass="29667">MSKKSSEKSKSTDGGTTAGNETLAVTYEQLKTLVNDVVEKDFGPQIMKSTKDTVKAASVQSAENQLTNLAKLKKKLEKKRANDNIVLKKTGHQDQFAHNTAVLETIEDTLEFMEETDVDGMKEALNKGKRLLETRIQHIRIADTYGWLTVNEFKASDLTSGDVEEKRLKRAIKNAEKVKERIYKKPRIEEPDGEYSKAIKSRTEQRSRMDEVVCYSCKRVGHYVSHCPFSESSSPLAHSTKLMSSPTATKSSSSNSNSKSLRDGK</sequence>
<name>A0A7M5WQ46_9CNID</name>
<reference evidence="4" key="1">
    <citation type="submission" date="2021-01" db="UniProtKB">
        <authorList>
            <consortium name="EnsemblMetazoa"/>
        </authorList>
    </citation>
    <scope>IDENTIFICATION</scope>
</reference>
<organism evidence="4 5">
    <name type="scientific">Clytia hemisphaerica</name>
    <dbReference type="NCBI Taxonomy" id="252671"/>
    <lineage>
        <taxon>Eukaryota</taxon>
        <taxon>Metazoa</taxon>
        <taxon>Cnidaria</taxon>
        <taxon>Hydrozoa</taxon>
        <taxon>Hydroidolina</taxon>
        <taxon>Leptothecata</taxon>
        <taxon>Obeliida</taxon>
        <taxon>Clytiidae</taxon>
        <taxon>Clytia</taxon>
    </lineage>
</organism>
<accession>A0A7M5WQ46</accession>
<feature type="compositionally biased region" description="Low complexity" evidence="2">
    <location>
        <begin position="244"/>
        <end position="259"/>
    </location>
</feature>
<feature type="region of interest" description="Disordered" evidence="2">
    <location>
        <begin position="1"/>
        <end position="22"/>
    </location>
</feature>
<dbReference type="GO" id="GO:0008270">
    <property type="term" value="F:zinc ion binding"/>
    <property type="evidence" value="ECO:0007669"/>
    <property type="project" value="UniProtKB-KW"/>
</dbReference>
<dbReference type="Gene3D" id="4.10.60.10">
    <property type="entry name" value="Zinc finger, CCHC-type"/>
    <property type="match status" value="1"/>
</dbReference>
<dbReference type="GO" id="GO:0003676">
    <property type="term" value="F:nucleic acid binding"/>
    <property type="evidence" value="ECO:0007669"/>
    <property type="project" value="InterPro"/>
</dbReference>
<feature type="compositionally biased region" description="Basic and acidic residues" evidence="2">
    <location>
        <begin position="1"/>
        <end position="11"/>
    </location>
</feature>
<dbReference type="InterPro" id="IPR036875">
    <property type="entry name" value="Znf_CCHC_sf"/>
</dbReference>
<dbReference type="SUPFAM" id="SSF57756">
    <property type="entry name" value="Retrovirus zinc finger-like domains"/>
    <property type="match status" value="1"/>
</dbReference>
<feature type="domain" description="CCHC-type" evidence="3">
    <location>
        <begin position="214"/>
        <end position="228"/>
    </location>
</feature>
<evidence type="ECO:0000256" key="1">
    <source>
        <dbReference type="PROSITE-ProRule" id="PRU00047"/>
    </source>
</evidence>
<protein>
    <recommendedName>
        <fullName evidence="3">CCHC-type domain-containing protein</fullName>
    </recommendedName>
</protein>
<feature type="compositionally biased region" description="Polar residues" evidence="2">
    <location>
        <begin position="230"/>
        <end position="243"/>
    </location>
</feature>
<evidence type="ECO:0000313" key="4">
    <source>
        <dbReference type="EnsemblMetazoa" id="CLYHEMP000492.2"/>
    </source>
</evidence>
<feature type="region of interest" description="Disordered" evidence="2">
    <location>
        <begin position="229"/>
        <end position="265"/>
    </location>
</feature>
<dbReference type="InterPro" id="IPR001878">
    <property type="entry name" value="Znf_CCHC"/>
</dbReference>
<dbReference type="AlphaFoldDB" id="A0A7M5WQ46"/>
<evidence type="ECO:0000259" key="3">
    <source>
        <dbReference type="PROSITE" id="PS50158"/>
    </source>
</evidence>
<dbReference type="PROSITE" id="PS50158">
    <property type="entry name" value="ZF_CCHC"/>
    <property type="match status" value="1"/>
</dbReference>
<evidence type="ECO:0000313" key="5">
    <source>
        <dbReference type="Proteomes" id="UP000594262"/>
    </source>
</evidence>
<proteinExistence type="predicted"/>
<keyword evidence="1" id="KW-0479">Metal-binding</keyword>
<dbReference type="Proteomes" id="UP000594262">
    <property type="component" value="Unplaced"/>
</dbReference>
<keyword evidence="1" id="KW-0862">Zinc</keyword>
<keyword evidence="1" id="KW-0863">Zinc-finger</keyword>